<evidence type="ECO:0000313" key="6">
    <source>
        <dbReference type="EMBL" id="KAB1653864.1"/>
    </source>
</evidence>
<organism evidence="6 7">
    <name type="scientific">Pseudoclavibacter chungangensis</name>
    <dbReference type="NCBI Taxonomy" id="587635"/>
    <lineage>
        <taxon>Bacteria</taxon>
        <taxon>Bacillati</taxon>
        <taxon>Actinomycetota</taxon>
        <taxon>Actinomycetes</taxon>
        <taxon>Micrococcales</taxon>
        <taxon>Microbacteriaceae</taxon>
        <taxon>Pseudoclavibacter</taxon>
    </lineage>
</organism>
<evidence type="ECO:0000313" key="7">
    <source>
        <dbReference type="Proteomes" id="UP000467240"/>
    </source>
</evidence>
<proteinExistence type="predicted"/>
<dbReference type="InterPro" id="IPR050490">
    <property type="entry name" value="Bact_solute-bd_prot1"/>
</dbReference>
<dbReference type="Pfam" id="PF01547">
    <property type="entry name" value="SBP_bac_1"/>
    <property type="match status" value="1"/>
</dbReference>
<reference evidence="6 7" key="1">
    <citation type="submission" date="2019-09" db="EMBL/GenBank/DDBJ databases">
        <title>Phylogeny of genus Pseudoclavibacter and closely related genus.</title>
        <authorList>
            <person name="Li Y."/>
        </authorList>
    </citation>
    <scope>NUCLEOTIDE SEQUENCE [LARGE SCALE GENOMIC DNA]</scope>
    <source>
        <strain evidence="6 7">DSM 23821</strain>
    </source>
</reference>
<dbReference type="OrthoDB" id="2515046at2"/>
<dbReference type="CDD" id="cd13585">
    <property type="entry name" value="PBP2_TMBP_like"/>
    <property type="match status" value="1"/>
</dbReference>
<dbReference type="InterPro" id="IPR006059">
    <property type="entry name" value="SBP"/>
</dbReference>
<evidence type="ECO:0000256" key="4">
    <source>
        <dbReference type="ARBA" id="ARBA00023139"/>
    </source>
</evidence>
<evidence type="ECO:0000256" key="1">
    <source>
        <dbReference type="ARBA" id="ARBA00022475"/>
    </source>
</evidence>
<dbReference type="PANTHER" id="PTHR43649:SF33">
    <property type="entry name" value="POLYGALACTURONAN_RHAMNOGALACTURONAN-BINDING PROTEIN YTCQ"/>
    <property type="match status" value="1"/>
</dbReference>
<evidence type="ECO:0000256" key="2">
    <source>
        <dbReference type="ARBA" id="ARBA00022729"/>
    </source>
</evidence>
<keyword evidence="7" id="KW-1185">Reference proteome</keyword>
<keyword evidence="2" id="KW-0732">Signal</keyword>
<dbReference type="Gene3D" id="3.40.190.10">
    <property type="entry name" value="Periplasmic binding protein-like II"/>
    <property type="match status" value="3"/>
</dbReference>
<keyword evidence="4" id="KW-0564">Palmitate</keyword>
<accession>A0A7J5BQZ5</accession>
<keyword evidence="3" id="KW-0472">Membrane</keyword>
<sequence>MAAASTLAFAGCTSGTSGDGPVTIEFSGWAPGYAEAVTAFNAAHPDIQVTYTEISPGTKGGYETLLNGVTAGTSTCLAQIGYESLTSFVAKDALLDVSEYADASSEKFTPGSWAAVSLDGAVYGAPVDIGPVALFYRTDVFEAAGAQVPTTWDEYAALGVKLREANPNTYLTSDYLDYNYAGLAQQAGAPWFGIDGDSWTVSIDSDANTKVADYWQGLVDKDLIFPATTWDPAWNQGLADGSIASYIGPAWMTGILKGDAADGAGKWAVAPVPQWKAGDAVGANVGGSATAVLKTCANPEAAWTFAEWMSTDESAFGGLVEAAGLYPAAVALADLPALTEPDDYFGGQVTGEVFAAEAKTVPDTWVWGPNMPATVTALNDGLSGAWHGTGTLSEALTKAQDATVSTLTGDGLSVK</sequence>
<gene>
    <name evidence="6" type="ORF">F8O01_14410</name>
</gene>
<name>A0A7J5BQZ5_9MICO</name>
<evidence type="ECO:0000256" key="5">
    <source>
        <dbReference type="ARBA" id="ARBA00023288"/>
    </source>
</evidence>
<dbReference type="PANTHER" id="PTHR43649">
    <property type="entry name" value="ARABINOSE-BINDING PROTEIN-RELATED"/>
    <property type="match status" value="1"/>
</dbReference>
<comment type="caution">
    <text evidence="6">The sequence shown here is derived from an EMBL/GenBank/DDBJ whole genome shotgun (WGS) entry which is preliminary data.</text>
</comment>
<protein>
    <submittedName>
        <fullName evidence="6">Sugar ABC transporter substrate-binding protein</fullName>
    </submittedName>
</protein>
<dbReference type="Proteomes" id="UP000467240">
    <property type="component" value="Unassembled WGS sequence"/>
</dbReference>
<keyword evidence="5" id="KW-0449">Lipoprotein</keyword>
<dbReference type="AlphaFoldDB" id="A0A7J5BQZ5"/>
<dbReference type="SUPFAM" id="SSF53850">
    <property type="entry name" value="Periplasmic binding protein-like II"/>
    <property type="match status" value="1"/>
</dbReference>
<evidence type="ECO:0000256" key="3">
    <source>
        <dbReference type="ARBA" id="ARBA00023136"/>
    </source>
</evidence>
<dbReference type="EMBL" id="WBJZ01000021">
    <property type="protein sequence ID" value="KAB1653864.1"/>
    <property type="molecule type" value="Genomic_DNA"/>
</dbReference>
<keyword evidence="1" id="KW-1003">Cell membrane</keyword>